<name>A0A6B0U858_IXORI</name>
<organism evidence="1">
    <name type="scientific">Ixodes ricinus</name>
    <name type="common">Common tick</name>
    <name type="synonym">Acarus ricinus</name>
    <dbReference type="NCBI Taxonomy" id="34613"/>
    <lineage>
        <taxon>Eukaryota</taxon>
        <taxon>Metazoa</taxon>
        <taxon>Ecdysozoa</taxon>
        <taxon>Arthropoda</taxon>
        <taxon>Chelicerata</taxon>
        <taxon>Arachnida</taxon>
        <taxon>Acari</taxon>
        <taxon>Parasitiformes</taxon>
        <taxon>Ixodida</taxon>
        <taxon>Ixodoidea</taxon>
        <taxon>Ixodidae</taxon>
        <taxon>Ixodinae</taxon>
        <taxon>Ixodes</taxon>
    </lineage>
</organism>
<proteinExistence type="predicted"/>
<protein>
    <submittedName>
        <fullName evidence="1">Putative secreted protein</fullName>
    </submittedName>
</protein>
<dbReference type="EMBL" id="GIFC01002951">
    <property type="protein sequence ID" value="MXU85034.1"/>
    <property type="molecule type" value="Transcribed_RNA"/>
</dbReference>
<evidence type="ECO:0000313" key="1">
    <source>
        <dbReference type="EMBL" id="MXU85034.1"/>
    </source>
</evidence>
<dbReference type="AlphaFoldDB" id="A0A6B0U858"/>
<sequence length="84" mass="9207">MTLRFSSSVSACLNLPGSSASSSSSLSQLSWLISLSARRFAMASYRRENPNAVCGDRCRLGPPCRSESLQPLLAERVEKQKHHP</sequence>
<accession>A0A6B0U858</accession>
<reference evidence="1" key="1">
    <citation type="submission" date="2019-12" db="EMBL/GenBank/DDBJ databases">
        <title>An insight into the sialome of adult female Ixodes ricinus ticks feeding for 6 days.</title>
        <authorList>
            <person name="Perner J."/>
            <person name="Ribeiro J.M.C."/>
        </authorList>
    </citation>
    <scope>NUCLEOTIDE SEQUENCE</scope>
    <source>
        <strain evidence="1">Semi-engorged</strain>
        <tissue evidence="1">Salivary glands</tissue>
    </source>
</reference>